<comment type="similarity">
    <text evidence="3">Belongs to the KTI12 family.</text>
</comment>
<reference evidence="5 6" key="1">
    <citation type="submission" date="2016-10" db="EMBL/GenBank/DDBJ databases">
        <authorList>
            <person name="de Groot N.N."/>
        </authorList>
    </citation>
    <scope>NUCLEOTIDE SEQUENCE [LARGE SCALE GENOMIC DNA]</scope>
    <source>
        <strain evidence="5 6">CBS 141442</strain>
    </source>
</reference>
<proteinExistence type="inferred from homology"/>
<dbReference type="GO" id="GO:0006400">
    <property type="term" value="P:tRNA modification"/>
    <property type="evidence" value="ECO:0007669"/>
    <property type="project" value="UniProtKB-ARBA"/>
</dbReference>
<organism evidence="5 6">
    <name type="scientific">Sungouiella intermedia</name>
    <dbReference type="NCBI Taxonomy" id="45354"/>
    <lineage>
        <taxon>Eukaryota</taxon>
        <taxon>Fungi</taxon>
        <taxon>Dikarya</taxon>
        <taxon>Ascomycota</taxon>
        <taxon>Saccharomycotina</taxon>
        <taxon>Pichiomycetes</taxon>
        <taxon>Metschnikowiaceae</taxon>
        <taxon>Sungouiella</taxon>
    </lineage>
</organism>
<dbReference type="Gene3D" id="3.40.50.300">
    <property type="entry name" value="P-loop containing nucleotide triphosphate hydrolases"/>
    <property type="match status" value="1"/>
</dbReference>
<evidence type="ECO:0000313" key="5">
    <source>
        <dbReference type="EMBL" id="SGZ48103.1"/>
    </source>
</evidence>
<dbReference type="EMBL" id="LT635756">
    <property type="protein sequence ID" value="SGZ48103.1"/>
    <property type="molecule type" value="Genomic_DNA"/>
</dbReference>
<accession>A0A1L0D7I6</accession>
<dbReference type="Pfam" id="PF08433">
    <property type="entry name" value="KTI12"/>
    <property type="match status" value="1"/>
</dbReference>
<dbReference type="FunFam" id="3.40.50.300:FF:000827">
    <property type="entry name" value="KTI12 chromatin-associated homolog"/>
    <property type="match status" value="1"/>
</dbReference>
<dbReference type="AlphaFoldDB" id="A0A1L0D7I6"/>
<protein>
    <submittedName>
        <fullName evidence="5">CIC11C00000001286</fullName>
    </submittedName>
</protein>
<dbReference type="GO" id="GO:0005524">
    <property type="term" value="F:ATP binding"/>
    <property type="evidence" value="ECO:0007669"/>
    <property type="project" value="UniProtKB-KW"/>
</dbReference>
<keyword evidence="1" id="KW-0547">Nucleotide-binding</keyword>
<evidence type="ECO:0000256" key="2">
    <source>
        <dbReference type="ARBA" id="ARBA00022840"/>
    </source>
</evidence>
<dbReference type="PANTHER" id="PTHR12435">
    <property type="match status" value="1"/>
</dbReference>
<keyword evidence="6" id="KW-1185">Reference proteome</keyword>
<dbReference type="Proteomes" id="UP000182334">
    <property type="component" value="Chromosome I"/>
</dbReference>
<dbReference type="InterPro" id="IPR027417">
    <property type="entry name" value="P-loop_NTPase"/>
</dbReference>
<dbReference type="STRING" id="45354.A0A1L0D7I6"/>
<comment type="subunit">
    <text evidence="4">Interacts with the elongator complex.</text>
</comment>
<dbReference type="SUPFAM" id="SSF52540">
    <property type="entry name" value="P-loop containing nucleoside triphosphate hydrolases"/>
    <property type="match status" value="1"/>
</dbReference>
<keyword evidence="2" id="KW-0067">ATP-binding</keyword>
<evidence type="ECO:0000256" key="4">
    <source>
        <dbReference type="ARBA" id="ARBA00063730"/>
    </source>
</evidence>
<dbReference type="GO" id="GO:0006357">
    <property type="term" value="P:regulation of transcription by RNA polymerase II"/>
    <property type="evidence" value="ECO:0007669"/>
    <property type="project" value="UniProtKB-ARBA"/>
</dbReference>
<sequence>MPLITFCGLPCSGKTTWAQKLKSALEEKIAQAQTQNLPGHNYKIIYHSDETLGISHDTYKDSNKEKNARGTQMSAVKRDLSRSTIVILDTLSYIKGFRYQLFCEAKGVVTPHCVVQVMNPLAKCIEWNKSHQNPWDEEVIGQLEMRFEEPNADSRWDSPLFTLVSDYDQEKLPVEEIWDAIVLKRAPPPNAATLVKPTSGNNYLQELDKKTQDVISKVIQHQQLNSVGGDVVVDAGQKLTVHMPANSVSIAQLQRIRRTFVSLNRMRSIDIDRITAVFVDYMDRSLNSDD</sequence>
<dbReference type="OrthoDB" id="9972657at2759"/>
<gene>
    <name evidence="5" type="ORF">SAMEA4029010_CIC11G00000001286</name>
</gene>
<evidence type="ECO:0000256" key="1">
    <source>
        <dbReference type="ARBA" id="ARBA00022741"/>
    </source>
</evidence>
<evidence type="ECO:0000313" key="6">
    <source>
        <dbReference type="Proteomes" id="UP000182334"/>
    </source>
</evidence>
<dbReference type="InterPro" id="IPR013641">
    <property type="entry name" value="KTI12/PSTK"/>
</dbReference>
<name>A0A1L0D7I6_9ASCO</name>
<evidence type="ECO:0000256" key="3">
    <source>
        <dbReference type="ARBA" id="ARBA00025768"/>
    </source>
</evidence>